<feature type="transmembrane region" description="Helical" evidence="9">
    <location>
        <begin position="186"/>
        <end position="206"/>
    </location>
</feature>
<dbReference type="GO" id="GO:0006906">
    <property type="term" value="P:vesicle fusion"/>
    <property type="evidence" value="ECO:0007669"/>
    <property type="project" value="TreeGrafter"/>
</dbReference>
<keyword evidence="11" id="KW-1185">Reference proteome</keyword>
<dbReference type="GO" id="GO:0031201">
    <property type="term" value="C:SNARE complex"/>
    <property type="evidence" value="ECO:0007669"/>
    <property type="project" value="TreeGrafter"/>
</dbReference>
<evidence type="ECO:0000256" key="2">
    <source>
        <dbReference type="ARBA" id="ARBA00022448"/>
    </source>
</evidence>
<comment type="caution">
    <text evidence="10">The sequence shown here is derived from an EMBL/GenBank/DDBJ whole genome shotgun (WGS) entry which is preliminary data.</text>
</comment>
<dbReference type="Pfam" id="PF12352">
    <property type="entry name" value="V-SNARE_C"/>
    <property type="match status" value="1"/>
</dbReference>
<organism evidence="10 11">
    <name type="scientific">Galdieria yellowstonensis</name>
    <dbReference type="NCBI Taxonomy" id="3028027"/>
    <lineage>
        <taxon>Eukaryota</taxon>
        <taxon>Rhodophyta</taxon>
        <taxon>Bangiophyceae</taxon>
        <taxon>Galdieriales</taxon>
        <taxon>Galdieriaceae</taxon>
        <taxon>Galdieria</taxon>
    </lineage>
</organism>
<dbReference type="InterPro" id="IPR027027">
    <property type="entry name" value="GOSR2/Membrin/Bos1"/>
</dbReference>
<evidence type="ECO:0000256" key="9">
    <source>
        <dbReference type="SAM" id="Phobius"/>
    </source>
</evidence>
<dbReference type="GO" id="GO:0015031">
    <property type="term" value="P:protein transport"/>
    <property type="evidence" value="ECO:0007669"/>
    <property type="project" value="UniProtKB-KW"/>
</dbReference>
<evidence type="ECO:0000256" key="8">
    <source>
        <dbReference type="PIRNR" id="PIRNR028865"/>
    </source>
</evidence>
<dbReference type="EMBL" id="JANCYU010000049">
    <property type="protein sequence ID" value="KAK4527269.1"/>
    <property type="molecule type" value="Genomic_DNA"/>
</dbReference>
<evidence type="ECO:0000256" key="6">
    <source>
        <dbReference type="ARBA" id="ARBA00023034"/>
    </source>
</evidence>
<keyword evidence="6" id="KW-0333">Golgi apparatus</keyword>
<dbReference type="GO" id="GO:0005789">
    <property type="term" value="C:endoplasmic reticulum membrane"/>
    <property type="evidence" value="ECO:0007669"/>
    <property type="project" value="TreeGrafter"/>
</dbReference>
<keyword evidence="4 8" id="KW-0653">Protein transport</keyword>
<dbReference type="Proteomes" id="UP001300502">
    <property type="component" value="Unassembled WGS sequence"/>
</dbReference>
<dbReference type="GO" id="GO:0005484">
    <property type="term" value="F:SNAP receptor activity"/>
    <property type="evidence" value="ECO:0007669"/>
    <property type="project" value="InterPro"/>
</dbReference>
<evidence type="ECO:0000313" key="11">
    <source>
        <dbReference type="Proteomes" id="UP001300502"/>
    </source>
</evidence>
<dbReference type="GO" id="GO:0012507">
    <property type="term" value="C:ER to Golgi transport vesicle membrane"/>
    <property type="evidence" value="ECO:0007669"/>
    <property type="project" value="TreeGrafter"/>
</dbReference>
<evidence type="ECO:0008006" key="12">
    <source>
        <dbReference type="Google" id="ProtNLM"/>
    </source>
</evidence>
<reference evidence="10 11" key="1">
    <citation type="submission" date="2022-07" db="EMBL/GenBank/DDBJ databases">
        <title>Genome-wide signatures of adaptation to extreme environments.</title>
        <authorList>
            <person name="Cho C.H."/>
            <person name="Yoon H.S."/>
        </authorList>
    </citation>
    <scope>NUCLEOTIDE SEQUENCE [LARGE SCALE GENOMIC DNA]</scope>
    <source>
        <strain evidence="10 11">108.79 E11</strain>
    </source>
</reference>
<evidence type="ECO:0000313" key="10">
    <source>
        <dbReference type="EMBL" id="KAK4527269.1"/>
    </source>
</evidence>
<keyword evidence="5 9" id="KW-1133">Transmembrane helix</keyword>
<evidence type="ECO:0000256" key="4">
    <source>
        <dbReference type="ARBA" id="ARBA00022927"/>
    </source>
</evidence>
<dbReference type="PANTHER" id="PTHR21230">
    <property type="entry name" value="VESICLE TRANSPORT V-SNARE PROTEIN VTI1-RELATED"/>
    <property type="match status" value="1"/>
</dbReference>
<dbReference type="PANTHER" id="PTHR21230:SF1">
    <property type="entry name" value="GOLGI SNAP RECEPTOR COMPLEX MEMBER 2"/>
    <property type="match status" value="1"/>
</dbReference>
<name>A0AAV9IIZ4_9RHOD</name>
<evidence type="ECO:0000256" key="1">
    <source>
        <dbReference type="ARBA" id="ARBA00004409"/>
    </source>
</evidence>
<gene>
    <name evidence="10" type="ORF">GAYE_SCF37G5191</name>
</gene>
<evidence type="ECO:0000256" key="5">
    <source>
        <dbReference type="ARBA" id="ARBA00022989"/>
    </source>
</evidence>
<evidence type="ECO:0000256" key="3">
    <source>
        <dbReference type="ARBA" id="ARBA00022692"/>
    </source>
</evidence>
<protein>
    <recommendedName>
        <fullName evidence="12">Membrin</fullName>
    </recommendedName>
</protein>
<evidence type="ECO:0000256" key="7">
    <source>
        <dbReference type="ARBA" id="ARBA00023136"/>
    </source>
</evidence>
<dbReference type="GO" id="GO:0000139">
    <property type="term" value="C:Golgi membrane"/>
    <property type="evidence" value="ECO:0007669"/>
    <property type="project" value="UniProtKB-SubCell"/>
</dbReference>
<sequence>METLYLDARKLVLESRDLLDAIETGRENSTQCQTELSQKINRLTRTLQQLSTLAIREPSSRREQWQLKIGRLNSESVEIRTAFESYLNKSYSAAIQAKEREELLDKYSRNETSIVIDAYQSESQSLHRSNVTTEGILGMGQATLQALSLQRSRLKGAKKKMLDVANVLGISHSVIRMIEGREKVDALIVYGGMIFVTLIVLGIYIWKKIYV</sequence>
<dbReference type="AlphaFoldDB" id="A0AAV9IIZ4"/>
<dbReference type="CDD" id="cd15863">
    <property type="entry name" value="SNARE_GS27"/>
    <property type="match status" value="1"/>
</dbReference>
<dbReference type="PIRSF" id="PIRSF028865">
    <property type="entry name" value="Membrin-2"/>
    <property type="match status" value="1"/>
</dbReference>
<accession>A0AAV9IIZ4</accession>
<proteinExistence type="predicted"/>
<dbReference type="GO" id="GO:0031902">
    <property type="term" value="C:late endosome membrane"/>
    <property type="evidence" value="ECO:0007669"/>
    <property type="project" value="TreeGrafter"/>
</dbReference>
<dbReference type="GO" id="GO:0000149">
    <property type="term" value="F:SNARE binding"/>
    <property type="evidence" value="ECO:0007669"/>
    <property type="project" value="TreeGrafter"/>
</dbReference>
<keyword evidence="2 8" id="KW-0813">Transport</keyword>
<keyword evidence="3 9" id="KW-0812">Transmembrane</keyword>
<comment type="subcellular location">
    <subcellularLocation>
        <location evidence="1">Golgi apparatus membrane</location>
        <topology evidence="1">Single-pass type IV membrane protein</topology>
    </subcellularLocation>
</comment>
<keyword evidence="7 8" id="KW-0472">Membrane</keyword>